<proteinExistence type="inferred from homology"/>
<dbReference type="Gene3D" id="3.30.43.10">
    <property type="entry name" value="Uridine Diphospho-n-acetylenolpyruvylglucosamine Reductase, domain 2"/>
    <property type="match status" value="1"/>
</dbReference>
<comment type="cofactor">
    <cofactor evidence="1 16">
        <name>FAD</name>
        <dbReference type="ChEBI" id="CHEBI:57692"/>
    </cofactor>
</comment>
<comment type="similarity">
    <text evidence="16">Belongs to the MurB family.</text>
</comment>
<feature type="active site" evidence="16">
    <location>
        <position position="170"/>
    </location>
</feature>
<gene>
    <name evidence="16 18" type="primary">murB</name>
    <name evidence="18" type="ORF">VB738_02860</name>
</gene>
<keyword evidence="10 16" id="KW-0133">Cell shape</keyword>
<reference evidence="18 19" key="1">
    <citation type="submission" date="2023-12" db="EMBL/GenBank/DDBJ databases">
        <title>Baltic Sea Cyanobacteria.</title>
        <authorList>
            <person name="Delbaje E."/>
            <person name="Fewer D.P."/>
            <person name="Shishido T.K."/>
        </authorList>
    </citation>
    <scope>NUCLEOTIDE SEQUENCE [LARGE SCALE GENOMIC DNA]</scope>
    <source>
        <strain evidence="18 19">UHCC 0139</strain>
    </source>
</reference>
<dbReference type="InterPro" id="IPR016169">
    <property type="entry name" value="FAD-bd_PCMH_sub2"/>
</dbReference>
<dbReference type="EC" id="1.3.1.98" evidence="16"/>
<accession>A0ABU5RQY8</accession>
<comment type="caution">
    <text evidence="18">The sequence shown here is derived from an EMBL/GenBank/DDBJ whole genome shotgun (WGS) entry which is preliminary data.</text>
</comment>
<evidence type="ECO:0000256" key="1">
    <source>
        <dbReference type="ARBA" id="ARBA00001974"/>
    </source>
</evidence>
<keyword evidence="13 16" id="KW-0131">Cell cycle</keyword>
<evidence type="ECO:0000256" key="14">
    <source>
        <dbReference type="ARBA" id="ARBA00023316"/>
    </source>
</evidence>
<keyword evidence="9 16" id="KW-0521">NADP</keyword>
<name>A0ABU5RQY8_9CYAN</name>
<dbReference type="NCBIfam" id="TIGR00179">
    <property type="entry name" value="murB"/>
    <property type="match status" value="1"/>
</dbReference>
<evidence type="ECO:0000259" key="17">
    <source>
        <dbReference type="PROSITE" id="PS51387"/>
    </source>
</evidence>
<evidence type="ECO:0000256" key="13">
    <source>
        <dbReference type="ARBA" id="ARBA00023306"/>
    </source>
</evidence>
<dbReference type="InterPro" id="IPR003170">
    <property type="entry name" value="MurB"/>
</dbReference>
<dbReference type="EMBL" id="JAYGHX010000001">
    <property type="protein sequence ID" value="MEA5390195.1"/>
    <property type="molecule type" value="Genomic_DNA"/>
</dbReference>
<evidence type="ECO:0000256" key="2">
    <source>
        <dbReference type="ARBA" id="ARBA00003921"/>
    </source>
</evidence>
<feature type="domain" description="FAD-binding PCMH-type" evidence="17">
    <location>
        <begin position="22"/>
        <end position="191"/>
    </location>
</feature>
<dbReference type="PANTHER" id="PTHR21071">
    <property type="entry name" value="UDP-N-ACETYLENOLPYRUVOYLGLUCOSAMINE REDUCTASE"/>
    <property type="match status" value="1"/>
</dbReference>
<evidence type="ECO:0000256" key="10">
    <source>
        <dbReference type="ARBA" id="ARBA00022960"/>
    </source>
</evidence>
<dbReference type="Gene3D" id="3.30.465.10">
    <property type="match status" value="1"/>
</dbReference>
<comment type="pathway">
    <text evidence="4 16">Cell wall biogenesis; peptidoglycan biosynthesis.</text>
</comment>
<keyword evidence="12 16" id="KW-0560">Oxidoreductase</keyword>
<dbReference type="Gene3D" id="3.90.78.10">
    <property type="entry name" value="UDP-N-acetylenolpyruvoylglucosamine reductase, C-terminal domain"/>
    <property type="match status" value="1"/>
</dbReference>
<evidence type="ECO:0000256" key="9">
    <source>
        <dbReference type="ARBA" id="ARBA00022857"/>
    </source>
</evidence>
<keyword evidence="19" id="KW-1185">Reference proteome</keyword>
<dbReference type="Pfam" id="PF01565">
    <property type="entry name" value="FAD_binding_4"/>
    <property type="match status" value="1"/>
</dbReference>
<keyword evidence="5 16" id="KW-0963">Cytoplasm</keyword>
<dbReference type="InterPro" id="IPR036318">
    <property type="entry name" value="FAD-bd_PCMH-like_sf"/>
</dbReference>
<comment type="catalytic activity">
    <reaction evidence="15 16">
        <text>UDP-N-acetyl-alpha-D-muramate + NADP(+) = UDP-N-acetyl-3-O-(1-carboxyvinyl)-alpha-D-glucosamine + NADPH + H(+)</text>
        <dbReference type="Rhea" id="RHEA:12248"/>
        <dbReference type="ChEBI" id="CHEBI:15378"/>
        <dbReference type="ChEBI" id="CHEBI:57783"/>
        <dbReference type="ChEBI" id="CHEBI:58349"/>
        <dbReference type="ChEBI" id="CHEBI:68483"/>
        <dbReference type="ChEBI" id="CHEBI:70757"/>
        <dbReference type="EC" id="1.3.1.98"/>
    </reaction>
</comment>
<evidence type="ECO:0000313" key="19">
    <source>
        <dbReference type="Proteomes" id="UP001304461"/>
    </source>
</evidence>
<sequence length="297" mass="31324">MATAPLSQPRAGVALRDYTTWKVGGPAAWFAEPADQGELIAHAAWAAASGLPFRCIGAGSNLLIADGGLDGLTLCNRRLQGSRLDPSEGWVEAEAGEPIPTLARKAARGGLRGLEWAVGIPGTVGGAVVMNAGAQGGCTAEWLVSVRVLDPRRPDAPFELAAGDLAFAYRHSRLQEEPLLVLSARFRLEPGHDPAVLTARTSANLQSRTSTQPYQQPSCGSVFRNPEPLKAGQLIESLGLKGLAIGEAQVSPIHANFIVNTGAATAADIDALIRLVQQRVLESRGVRLHPEVQRLGF</sequence>
<dbReference type="NCBIfam" id="NF010480">
    <property type="entry name" value="PRK13905.1"/>
    <property type="match status" value="1"/>
</dbReference>
<protein>
    <recommendedName>
        <fullName evidence="16">UDP-N-acetylenolpyruvoylglucosamine reductase</fullName>
        <ecNumber evidence="16">1.3.1.98</ecNumber>
    </recommendedName>
    <alternativeName>
        <fullName evidence="16">UDP-N-acetylmuramate dehydrogenase</fullName>
    </alternativeName>
</protein>
<dbReference type="SUPFAM" id="SSF56194">
    <property type="entry name" value="Uridine diphospho-N-Acetylenolpyruvylglucosamine reductase, MurB, C-terminal domain"/>
    <property type="match status" value="1"/>
</dbReference>
<dbReference type="PROSITE" id="PS51387">
    <property type="entry name" value="FAD_PCMH"/>
    <property type="match status" value="1"/>
</dbReference>
<keyword evidence="7 16" id="KW-0285">Flavoprotein</keyword>
<evidence type="ECO:0000256" key="4">
    <source>
        <dbReference type="ARBA" id="ARBA00004752"/>
    </source>
</evidence>
<evidence type="ECO:0000256" key="15">
    <source>
        <dbReference type="ARBA" id="ARBA00048914"/>
    </source>
</evidence>
<evidence type="ECO:0000256" key="8">
    <source>
        <dbReference type="ARBA" id="ARBA00022827"/>
    </source>
</evidence>
<dbReference type="InterPro" id="IPR006094">
    <property type="entry name" value="Oxid_FAD_bind_N"/>
</dbReference>
<evidence type="ECO:0000313" key="18">
    <source>
        <dbReference type="EMBL" id="MEA5390195.1"/>
    </source>
</evidence>
<dbReference type="PANTHER" id="PTHR21071:SF4">
    <property type="entry name" value="UDP-N-ACETYLENOLPYRUVOYLGLUCOSAMINE REDUCTASE"/>
    <property type="match status" value="1"/>
</dbReference>
<dbReference type="InterPro" id="IPR016166">
    <property type="entry name" value="FAD-bd_PCMH"/>
</dbReference>
<organism evidence="18 19">
    <name type="scientific">Cyanobium gracile UHCC 0139</name>
    <dbReference type="NCBI Taxonomy" id="3110308"/>
    <lineage>
        <taxon>Bacteria</taxon>
        <taxon>Bacillati</taxon>
        <taxon>Cyanobacteriota</taxon>
        <taxon>Cyanophyceae</taxon>
        <taxon>Synechococcales</taxon>
        <taxon>Prochlorococcaceae</taxon>
        <taxon>Cyanobium</taxon>
    </lineage>
</organism>
<evidence type="ECO:0000256" key="7">
    <source>
        <dbReference type="ARBA" id="ARBA00022630"/>
    </source>
</evidence>
<evidence type="ECO:0000256" key="5">
    <source>
        <dbReference type="ARBA" id="ARBA00022490"/>
    </source>
</evidence>
<dbReference type="Proteomes" id="UP001304461">
    <property type="component" value="Unassembled WGS sequence"/>
</dbReference>
<keyword evidence="6 16" id="KW-0132">Cell division</keyword>
<evidence type="ECO:0000256" key="3">
    <source>
        <dbReference type="ARBA" id="ARBA00004496"/>
    </source>
</evidence>
<dbReference type="GO" id="GO:0008762">
    <property type="term" value="F:UDP-N-acetylmuramate dehydrogenase activity"/>
    <property type="evidence" value="ECO:0007669"/>
    <property type="project" value="UniProtKB-EC"/>
</dbReference>
<comment type="function">
    <text evidence="2 16">Cell wall formation.</text>
</comment>
<evidence type="ECO:0000256" key="11">
    <source>
        <dbReference type="ARBA" id="ARBA00022984"/>
    </source>
</evidence>
<dbReference type="SUPFAM" id="SSF56176">
    <property type="entry name" value="FAD-binding/transporter-associated domain-like"/>
    <property type="match status" value="1"/>
</dbReference>
<evidence type="ECO:0000256" key="12">
    <source>
        <dbReference type="ARBA" id="ARBA00023002"/>
    </source>
</evidence>
<keyword evidence="8 16" id="KW-0274">FAD</keyword>
<dbReference type="InterPro" id="IPR011601">
    <property type="entry name" value="MurB_C"/>
</dbReference>
<dbReference type="InterPro" id="IPR036635">
    <property type="entry name" value="MurB_C_sf"/>
</dbReference>
<feature type="active site" evidence="16">
    <location>
        <position position="291"/>
    </location>
</feature>
<evidence type="ECO:0000256" key="6">
    <source>
        <dbReference type="ARBA" id="ARBA00022618"/>
    </source>
</evidence>
<dbReference type="RefSeq" id="WP_323304295.1">
    <property type="nucleotide sequence ID" value="NZ_JAYGHX010000001.1"/>
</dbReference>
<keyword evidence="14 16" id="KW-0961">Cell wall biogenesis/degradation</keyword>
<dbReference type="InterPro" id="IPR016167">
    <property type="entry name" value="FAD-bd_PCMH_sub1"/>
</dbReference>
<evidence type="ECO:0000256" key="16">
    <source>
        <dbReference type="HAMAP-Rule" id="MF_00037"/>
    </source>
</evidence>
<feature type="active site" description="Proton donor" evidence="16">
    <location>
        <position position="221"/>
    </location>
</feature>
<comment type="subcellular location">
    <subcellularLocation>
        <location evidence="3 16">Cytoplasm</location>
    </subcellularLocation>
</comment>
<keyword evidence="11 16" id="KW-0573">Peptidoglycan synthesis</keyword>
<dbReference type="Pfam" id="PF02873">
    <property type="entry name" value="MurB_C"/>
    <property type="match status" value="1"/>
</dbReference>
<dbReference type="HAMAP" id="MF_00037">
    <property type="entry name" value="MurB"/>
    <property type="match status" value="1"/>
</dbReference>